<protein>
    <submittedName>
        <fullName evidence="1">Uncharacterized protein</fullName>
    </submittedName>
</protein>
<evidence type="ECO:0000313" key="1">
    <source>
        <dbReference type="EMBL" id="JAQ04043.1"/>
    </source>
</evidence>
<name>A0A146L6N6_LYGHE</name>
<organism evidence="1">
    <name type="scientific">Lygus hesperus</name>
    <name type="common">Western plant bug</name>
    <dbReference type="NCBI Taxonomy" id="30085"/>
    <lineage>
        <taxon>Eukaryota</taxon>
        <taxon>Metazoa</taxon>
        <taxon>Ecdysozoa</taxon>
        <taxon>Arthropoda</taxon>
        <taxon>Hexapoda</taxon>
        <taxon>Insecta</taxon>
        <taxon>Pterygota</taxon>
        <taxon>Neoptera</taxon>
        <taxon>Paraneoptera</taxon>
        <taxon>Hemiptera</taxon>
        <taxon>Heteroptera</taxon>
        <taxon>Panheteroptera</taxon>
        <taxon>Cimicomorpha</taxon>
        <taxon>Miridae</taxon>
        <taxon>Mirini</taxon>
        <taxon>Lygus</taxon>
    </lineage>
</organism>
<dbReference type="EMBL" id="GDHC01014586">
    <property type="protein sequence ID" value="JAQ04043.1"/>
    <property type="molecule type" value="Transcribed_RNA"/>
</dbReference>
<sequence length="266" mass="28713">MCTGSTLSTCFRSSMQCVSLRPVPSSSAVLLLNRSPPPANPHPLLWHCNTWIPPPTVTSTLPTDYTASGPLAVSCCSTATTLAHTRLTRPSFTDPTYLRGRFYIYTISRPPTVYVSRFPVSVSLLAPPLLSHLPPTLAFTIQSSCSNYCNHTVSTATHTPLTLHSVLLSIVESGVRVSTLTTSTPCHSITAFPPPTIPTHDPTPSLLRFIPLPSWHCSTTSFASTSHPGAIRRATLPTSTSTSHRESHHSPLTICALVSIPHYSYS</sequence>
<accession>A0A146L6N6</accession>
<dbReference type="AlphaFoldDB" id="A0A146L6N6"/>
<proteinExistence type="predicted"/>
<gene>
    <name evidence="1" type="ORF">g.13489</name>
</gene>
<reference evidence="1" key="1">
    <citation type="journal article" date="2016" name="Gigascience">
        <title>De novo construction of an expanded transcriptome assembly for the western tarnished plant bug, Lygus hesperus.</title>
        <authorList>
            <person name="Tassone E.E."/>
            <person name="Geib S.M."/>
            <person name="Hall B."/>
            <person name="Fabrick J.A."/>
            <person name="Brent C.S."/>
            <person name="Hull J.J."/>
        </authorList>
    </citation>
    <scope>NUCLEOTIDE SEQUENCE</scope>
</reference>